<evidence type="ECO:0000256" key="4">
    <source>
        <dbReference type="ARBA" id="ARBA00022679"/>
    </source>
</evidence>
<keyword evidence="3 10" id="KW-0328">Glycosyltransferase</keyword>
<keyword evidence="5 10" id="KW-0812">Transmembrane</keyword>
<dbReference type="GO" id="GO:0006493">
    <property type="term" value="P:protein O-linked glycosylation"/>
    <property type="evidence" value="ECO:0007669"/>
    <property type="project" value="TreeGrafter"/>
</dbReference>
<keyword evidence="9 10" id="KW-0472">Membrane</keyword>
<dbReference type="GO" id="GO:0000139">
    <property type="term" value="C:Golgi membrane"/>
    <property type="evidence" value="ECO:0007669"/>
    <property type="project" value="UniProtKB-SubCell"/>
</dbReference>
<gene>
    <name evidence="11" type="ORF">SNE40_021934</name>
</gene>
<evidence type="ECO:0000256" key="8">
    <source>
        <dbReference type="ARBA" id="ARBA00023034"/>
    </source>
</evidence>
<name>A0AAN8G8M6_PATCE</name>
<evidence type="ECO:0000256" key="3">
    <source>
        <dbReference type="ARBA" id="ARBA00022676"/>
    </source>
</evidence>
<evidence type="ECO:0000256" key="5">
    <source>
        <dbReference type="ARBA" id="ARBA00022692"/>
    </source>
</evidence>
<keyword evidence="6 10" id="KW-0735">Signal-anchor</keyword>
<evidence type="ECO:0000256" key="2">
    <source>
        <dbReference type="ARBA" id="ARBA00008661"/>
    </source>
</evidence>
<dbReference type="EMBL" id="JAZGQO010000018">
    <property type="protein sequence ID" value="KAK6168028.1"/>
    <property type="molecule type" value="Genomic_DNA"/>
</dbReference>
<accession>A0AAN8G8M6</accession>
<evidence type="ECO:0000313" key="12">
    <source>
        <dbReference type="Proteomes" id="UP001347796"/>
    </source>
</evidence>
<proteinExistence type="inferred from homology"/>
<evidence type="ECO:0000256" key="6">
    <source>
        <dbReference type="ARBA" id="ARBA00022968"/>
    </source>
</evidence>
<dbReference type="InterPro" id="IPR002659">
    <property type="entry name" value="Glyco_trans_31"/>
</dbReference>
<evidence type="ECO:0000313" key="11">
    <source>
        <dbReference type="EMBL" id="KAK6168028.1"/>
    </source>
</evidence>
<evidence type="ECO:0000256" key="7">
    <source>
        <dbReference type="ARBA" id="ARBA00022989"/>
    </source>
</evidence>
<evidence type="ECO:0000256" key="10">
    <source>
        <dbReference type="RuleBase" id="RU363063"/>
    </source>
</evidence>
<sequence length="398" mass="45271">MIIKYLKCSGGILIVYLIVHSSFWWTSIHKQFKSGQRSLPTARNLENLTNASKFTDNNSSKYIHDKARSTVNKSNVYSQAAGIDYQDEMSVRSKQVSVEYGLKNTSSCSEDPTLIAFDRKTNPVFNGDYILNNKSICCGPTPITAIVVVHTAPNHLGLRNKIRATYGSRELFLPIEIRVVFFLGQVKTPGLQNEILREQSQYGDIIQGNFMDVYHNLTFKAVMGLHWVSHFCSKVKYVIKTDDDVMFDMWRFLKLINAKNLYVSKTIYGIINSDGTIFRGGKWAVDKDRFKGQEKYPFKFCNGFVLIYSSDVIPVLYRASYTVPLLWLDDVYVTGMLRIASDGINLINNGGNLTLDPDSRNGYDCLKRRGDDCPCLAVGVRESNFHNTWKLIKARNHK</sequence>
<dbReference type="PANTHER" id="PTHR11214">
    <property type="entry name" value="BETA-1,3-N-ACETYLGLUCOSAMINYLTRANSFERASE"/>
    <property type="match status" value="1"/>
</dbReference>
<keyword evidence="8 10" id="KW-0333">Golgi apparatus</keyword>
<dbReference type="EC" id="2.4.1.-" evidence="10"/>
<dbReference type="PANTHER" id="PTHR11214:SF235">
    <property type="entry name" value="HEXOSYLTRANSFERASE"/>
    <property type="match status" value="1"/>
</dbReference>
<keyword evidence="12" id="KW-1185">Reference proteome</keyword>
<feature type="transmembrane region" description="Helical" evidence="10">
    <location>
        <begin position="5"/>
        <end position="25"/>
    </location>
</feature>
<evidence type="ECO:0000256" key="9">
    <source>
        <dbReference type="ARBA" id="ARBA00023136"/>
    </source>
</evidence>
<evidence type="ECO:0000256" key="1">
    <source>
        <dbReference type="ARBA" id="ARBA00004323"/>
    </source>
</evidence>
<protein>
    <recommendedName>
        <fullName evidence="10">Hexosyltransferase</fullName>
        <ecNumber evidence="10">2.4.1.-</ecNumber>
    </recommendedName>
</protein>
<dbReference type="Pfam" id="PF01762">
    <property type="entry name" value="Galactosyl_T"/>
    <property type="match status" value="1"/>
</dbReference>
<comment type="subcellular location">
    <subcellularLocation>
        <location evidence="1 10">Golgi apparatus membrane</location>
        <topology evidence="1 10">Single-pass type II membrane protein</topology>
    </subcellularLocation>
</comment>
<dbReference type="AlphaFoldDB" id="A0AAN8G8M6"/>
<comment type="caution">
    <text evidence="11">The sequence shown here is derived from an EMBL/GenBank/DDBJ whole genome shotgun (WGS) entry which is preliminary data.</text>
</comment>
<keyword evidence="7 10" id="KW-1133">Transmembrane helix</keyword>
<organism evidence="11 12">
    <name type="scientific">Patella caerulea</name>
    <name type="common">Rayed Mediterranean limpet</name>
    <dbReference type="NCBI Taxonomy" id="87958"/>
    <lineage>
        <taxon>Eukaryota</taxon>
        <taxon>Metazoa</taxon>
        <taxon>Spiralia</taxon>
        <taxon>Lophotrochozoa</taxon>
        <taxon>Mollusca</taxon>
        <taxon>Gastropoda</taxon>
        <taxon>Patellogastropoda</taxon>
        <taxon>Patelloidea</taxon>
        <taxon>Patellidae</taxon>
        <taxon>Patella</taxon>
    </lineage>
</organism>
<dbReference type="Proteomes" id="UP001347796">
    <property type="component" value="Unassembled WGS sequence"/>
</dbReference>
<dbReference type="GO" id="GO:0016758">
    <property type="term" value="F:hexosyltransferase activity"/>
    <property type="evidence" value="ECO:0007669"/>
    <property type="project" value="InterPro"/>
</dbReference>
<dbReference type="Gene3D" id="3.90.550.50">
    <property type="match status" value="1"/>
</dbReference>
<comment type="similarity">
    <text evidence="2 10">Belongs to the glycosyltransferase 31 family.</text>
</comment>
<keyword evidence="4" id="KW-0808">Transferase</keyword>
<reference evidence="11 12" key="1">
    <citation type="submission" date="2024-01" db="EMBL/GenBank/DDBJ databases">
        <title>The genome of the rayed Mediterranean limpet Patella caerulea (Linnaeus, 1758).</title>
        <authorList>
            <person name="Anh-Thu Weber A."/>
            <person name="Halstead-Nussloch G."/>
        </authorList>
    </citation>
    <scope>NUCLEOTIDE SEQUENCE [LARGE SCALE GENOMIC DNA]</scope>
    <source>
        <strain evidence="11">AATW-2023a</strain>
        <tissue evidence="11">Whole specimen</tissue>
    </source>
</reference>